<reference evidence="7" key="1">
    <citation type="journal article" date="2020" name="Front. Microbiol.">
        <title>Gene regulatory networks of Penicillium echinulatum 2HH and Penicillium oxalicum 114-2 inferred by a computational biology approach.</title>
        <authorList>
            <person name="Lenz A.R."/>
            <person name="Galan-Vasquez E."/>
            <person name="Balbinot E."/>
            <person name="De Abreu F.P."/>
            <person name="De Oliveira N.S."/>
            <person name="Da Rosa L.O."/>
            <person name="De Avila E Silva S."/>
            <person name="Camassola M."/>
            <person name="Dillon A.J.P."/>
            <person name="Perez-Rueda E."/>
        </authorList>
    </citation>
    <scope>NUCLEOTIDE SEQUENCE</scope>
    <source>
        <strain evidence="7">S1M29</strain>
    </source>
</reference>
<dbReference type="PANTHER" id="PTHR10270">
    <property type="entry name" value="SOX TRANSCRIPTION FACTOR"/>
    <property type="match status" value="1"/>
</dbReference>
<evidence type="ECO:0000259" key="6">
    <source>
        <dbReference type="PROSITE" id="PS50118"/>
    </source>
</evidence>
<feature type="domain" description="HMG box" evidence="6">
    <location>
        <begin position="151"/>
        <end position="219"/>
    </location>
</feature>
<dbReference type="FunFam" id="1.10.30.10:FF:000041">
    <property type="entry name" value="HMG box family protein"/>
    <property type="match status" value="1"/>
</dbReference>
<feature type="region of interest" description="Disordered" evidence="5">
    <location>
        <begin position="343"/>
        <end position="384"/>
    </location>
</feature>
<keyword evidence="1" id="KW-0805">Transcription regulation</keyword>
<dbReference type="OrthoDB" id="6247875at2759"/>
<dbReference type="EMBL" id="WIWV01000002">
    <property type="protein sequence ID" value="KAF7720006.1"/>
    <property type="molecule type" value="Genomic_DNA"/>
</dbReference>
<feature type="compositionally biased region" description="Polar residues" evidence="5">
    <location>
        <begin position="350"/>
        <end position="359"/>
    </location>
</feature>
<dbReference type="PROSITE" id="PS50118">
    <property type="entry name" value="HMG_BOX_2"/>
    <property type="match status" value="1"/>
</dbReference>
<keyword evidence="8" id="KW-1185">Reference proteome</keyword>
<dbReference type="InterPro" id="IPR050140">
    <property type="entry name" value="SRY-related_HMG-box_TF-like"/>
</dbReference>
<dbReference type="GO" id="GO:0005634">
    <property type="term" value="C:nucleus"/>
    <property type="evidence" value="ECO:0007669"/>
    <property type="project" value="UniProtKB-UniRule"/>
</dbReference>
<dbReference type="AlphaFoldDB" id="A0A8J8WA81"/>
<organism evidence="7 8">
    <name type="scientific">Penicillium ucsense</name>
    <dbReference type="NCBI Taxonomy" id="2839758"/>
    <lineage>
        <taxon>Eukaryota</taxon>
        <taxon>Fungi</taxon>
        <taxon>Dikarya</taxon>
        <taxon>Ascomycota</taxon>
        <taxon>Pezizomycotina</taxon>
        <taxon>Eurotiomycetes</taxon>
        <taxon>Eurotiomycetidae</taxon>
        <taxon>Eurotiales</taxon>
        <taxon>Aspergillaceae</taxon>
        <taxon>Penicillium</taxon>
    </lineage>
</organism>
<dbReference type="CDD" id="cd01389">
    <property type="entry name" value="HMG-box_ROX1-like"/>
    <property type="match status" value="1"/>
</dbReference>
<evidence type="ECO:0000256" key="1">
    <source>
        <dbReference type="ARBA" id="ARBA00023015"/>
    </source>
</evidence>
<feature type="DNA-binding region" description="HMG box" evidence="4">
    <location>
        <begin position="151"/>
        <end position="219"/>
    </location>
</feature>
<evidence type="ECO:0000313" key="8">
    <source>
        <dbReference type="Proteomes" id="UP000631181"/>
    </source>
</evidence>
<dbReference type="Pfam" id="PF00505">
    <property type="entry name" value="HMG_box"/>
    <property type="match status" value="1"/>
</dbReference>
<evidence type="ECO:0000313" key="7">
    <source>
        <dbReference type="EMBL" id="KAF7720006.1"/>
    </source>
</evidence>
<dbReference type="Proteomes" id="UP000631181">
    <property type="component" value="Unassembled WGS sequence"/>
</dbReference>
<feature type="compositionally biased region" description="Low complexity" evidence="5">
    <location>
        <begin position="119"/>
        <end position="134"/>
    </location>
</feature>
<name>A0A8J8WA81_9EURO</name>
<gene>
    <name evidence="7" type="ORF">PECM_003321</name>
</gene>
<dbReference type="GO" id="GO:0000122">
    <property type="term" value="P:negative regulation of transcription by RNA polymerase II"/>
    <property type="evidence" value="ECO:0007669"/>
    <property type="project" value="TreeGrafter"/>
</dbReference>
<dbReference type="PANTHER" id="PTHR10270:SF320">
    <property type="entry name" value="BOX TRANSCRIPTIONAL REGULATOR, PUTATIVE (AFU_ORTHOLOGUE AFUA_4G10820)-RELATED"/>
    <property type="match status" value="1"/>
</dbReference>
<feature type="region of interest" description="Disordered" evidence="5">
    <location>
        <begin position="623"/>
        <end position="683"/>
    </location>
</feature>
<dbReference type="SMART" id="SM00398">
    <property type="entry name" value="HMG"/>
    <property type="match status" value="1"/>
</dbReference>
<keyword evidence="3" id="KW-0804">Transcription</keyword>
<accession>A0A8J8WA81</accession>
<feature type="compositionally biased region" description="Low complexity" evidence="5">
    <location>
        <begin position="638"/>
        <end position="648"/>
    </location>
</feature>
<dbReference type="InterPro" id="IPR036910">
    <property type="entry name" value="HMG_box_dom_sf"/>
</dbReference>
<proteinExistence type="predicted"/>
<evidence type="ECO:0000256" key="2">
    <source>
        <dbReference type="ARBA" id="ARBA00023125"/>
    </source>
</evidence>
<feature type="compositionally biased region" description="Polar residues" evidence="5">
    <location>
        <begin position="69"/>
        <end position="80"/>
    </location>
</feature>
<sequence length="788" mass="85710">MSYDRVLPNPVSLRHATASLSSLPRHSDLLDHKIMTGPPAKPYMALPHRPNPGTVGSTMSDGVCFLSHGQPNNVSQTHQHLMSYESRPSLGKPDSRAATSPGQRLVKPGPTITTRDLGPPRSVSPSESSSPAKSAKSDGLQFCLCQPEPKIPRPRNAFILYRQHYQSIVVAHNPGMANPEISKVIGEQWRSLSEDEKSKWKALAEEEKIRHAQQYPAYRYQPRRLGRDGSTRNLASGISHNPSGGSTCNRCGGRIMNAPASPMTPFTPIVTGSGSGSGSGSRETFSTRSSSPHMTTTTTTVMTASSSQCHSKAEKPPKLIHIDRIERNKNRKLEDAHVVSPDMKRRRVSHSNGLKPSTSGHREISPESPYPRSPYGTVTSAHPSRKMMPLVHSRAVPTVPGQTPHPMIYQPAPSVTPVQAQAPPMPDPSLKLPPLKTTIASTPVTPRPTVNTSVEKAVMTIPFLNKIKLLAKISPPLVPSFREGSSSRGPVVAVDGQDVNLVRIAVENIQRLLAKEEKFSARIFDGPELQTPRTSENGGPMGDATVDYLNTISAWHRISDEIIEFVRSDSNHATQMGTDTLGHSHVLGESSPKTQIVSIIQHNRPSPDPSPSPRSIIPRTASLQLGSPESIPADSESPRTSPSTSVSVLANEHTDQSQSRIPGLTPSLTPTPTPTPSSSSHPRVPVALVPRYQLTTADTFACSVPINDSYAPLDHWQWMASLWRTCVGPDITVYVRECSREEIEQSGTVEIRLVDAGTVILRKLVGASTFEEKALKRMGFEIEDFLTQ</sequence>
<dbReference type="InterPro" id="IPR009071">
    <property type="entry name" value="HMG_box_dom"/>
</dbReference>
<evidence type="ECO:0000256" key="4">
    <source>
        <dbReference type="PROSITE-ProRule" id="PRU00267"/>
    </source>
</evidence>
<dbReference type="GO" id="GO:0030154">
    <property type="term" value="P:cell differentiation"/>
    <property type="evidence" value="ECO:0007669"/>
    <property type="project" value="TreeGrafter"/>
</dbReference>
<evidence type="ECO:0000256" key="5">
    <source>
        <dbReference type="SAM" id="MobiDB-lite"/>
    </source>
</evidence>
<dbReference type="GO" id="GO:0000978">
    <property type="term" value="F:RNA polymerase II cis-regulatory region sequence-specific DNA binding"/>
    <property type="evidence" value="ECO:0007669"/>
    <property type="project" value="TreeGrafter"/>
</dbReference>
<keyword evidence="4" id="KW-0539">Nucleus</keyword>
<protein>
    <submittedName>
        <fullName evidence="7">Repressor of filamentous growth 1</fullName>
    </submittedName>
</protein>
<keyword evidence="2 4" id="KW-0238">DNA-binding</keyword>
<feature type="region of interest" description="Disordered" evidence="5">
    <location>
        <begin position="271"/>
        <end position="297"/>
    </location>
</feature>
<feature type="region of interest" description="Disordered" evidence="5">
    <location>
        <begin position="68"/>
        <end position="138"/>
    </location>
</feature>
<dbReference type="GO" id="GO:0001228">
    <property type="term" value="F:DNA-binding transcription activator activity, RNA polymerase II-specific"/>
    <property type="evidence" value="ECO:0007669"/>
    <property type="project" value="TreeGrafter"/>
</dbReference>
<dbReference type="Gene3D" id="1.10.30.10">
    <property type="entry name" value="High mobility group box domain"/>
    <property type="match status" value="1"/>
</dbReference>
<dbReference type="SUPFAM" id="SSF47095">
    <property type="entry name" value="HMG-box"/>
    <property type="match status" value="1"/>
</dbReference>
<evidence type="ECO:0000256" key="3">
    <source>
        <dbReference type="ARBA" id="ARBA00023163"/>
    </source>
</evidence>
<feature type="compositionally biased region" description="Low complexity" evidence="5">
    <location>
        <begin position="280"/>
        <end position="297"/>
    </location>
</feature>
<comment type="caution">
    <text evidence="7">The sequence shown here is derived from an EMBL/GenBank/DDBJ whole genome shotgun (WGS) entry which is preliminary data.</text>
</comment>